<dbReference type="PANTHER" id="PTHR46289:SF14">
    <property type="entry name" value="DUF4371 DOMAIN-CONTAINING PROTEIN"/>
    <property type="match status" value="1"/>
</dbReference>
<dbReference type="EMBL" id="CAJPWZ010001871">
    <property type="protein sequence ID" value="CAG2226088.1"/>
    <property type="molecule type" value="Genomic_DNA"/>
</dbReference>
<dbReference type="InterPro" id="IPR008906">
    <property type="entry name" value="HATC_C_dom"/>
</dbReference>
<dbReference type="OrthoDB" id="10037933at2759"/>
<sequence length="176" mass="19894">MDASEGEIKKTVRMVDSSTALIMGLKSFLDHLLTTITDSTVNGAGTQQMEDKERHPDVIDVLPRKLCNIGDDAERTLPINICILQILLTMSPSTFTTERSFSTLKRIKTYLRSTMGQERLSSLALLYVHSDFDIDTKEVIETFNNARQRTSVVNFSLAYGQTTYERHIHDIHISPD</sequence>
<reference evidence="2" key="1">
    <citation type="submission" date="2021-03" db="EMBL/GenBank/DDBJ databases">
        <authorList>
            <person name="Bekaert M."/>
        </authorList>
    </citation>
    <scope>NUCLEOTIDE SEQUENCE</scope>
</reference>
<comment type="caution">
    <text evidence="2">The sequence shown here is derived from an EMBL/GenBank/DDBJ whole genome shotgun (WGS) entry which is preliminary data.</text>
</comment>
<organism evidence="2 3">
    <name type="scientific">Mytilus edulis</name>
    <name type="common">Blue mussel</name>
    <dbReference type="NCBI Taxonomy" id="6550"/>
    <lineage>
        <taxon>Eukaryota</taxon>
        <taxon>Metazoa</taxon>
        <taxon>Spiralia</taxon>
        <taxon>Lophotrochozoa</taxon>
        <taxon>Mollusca</taxon>
        <taxon>Bivalvia</taxon>
        <taxon>Autobranchia</taxon>
        <taxon>Pteriomorphia</taxon>
        <taxon>Mytilida</taxon>
        <taxon>Mytiloidea</taxon>
        <taxon>Mytilidae</taxon>
        <taxon>Mytilinae</taxon>
        <taxon>Mytilus</taxon>
    </lineage>
</organism>
<feature type="domain" description="HAT C-terminal dimerisation" evidence="1">
    <location>
        <begin position="76"/>
        <end position="131"/>
    </location>
</feature>
<dbReference type="GO" id="GO:0046983">
    <property type="term" value="F:protein dimerization activity"/>
    <property type="evidence" value="ECO:0007669"/>
    <property type="project" value="InterPro"/>
</dbReference>
<proteinExistence type="predicted"/>
<dbReference type="PANTHER" id="PTHR46289">
    <property type="entry name" value="52 KDA REPRESSOR OF THE INHIBITOR OF THE PROTEIN KINASE-LIKE PROTEIN-RELATED"/>
    <property type="match status" value="1"/>
</dbReference>
<evidence type="ECO:0000313" key="3">
    <source>
        <dbReference type="Proteomes" id="UP000683360"/>
    </source>
</evidence>
<dbReference type="InterPro" id="IPR052958">
    <property type="entry name" value="IFN-induced_PKR_regulator"/>
</dbReference>
<keyword evidence="3" id="KW-1185">Reference proteome</keyword>
<protein>
    <recommendedName>
        <fullName evidence="1">HAT C-terminal dimerisation domain-containing protein</fullName>
    </recommendedName>
</protein>
<dbReference type="Proteomes" id="UP000683360">
    <property type="component" value="Unassembled WGS sequence"/>
</dbReference>
<evidence type="ECO:0000259" key="1">
    <source>
        <dbReference type="Pfam" id="PF05699"/>
    </source>
</evidence>
<gene>
    <name evidence="2" type="ORF">MEDL_39189</name>
</gene>
<name>A0A8S3T5C2_MYTED</name>
<dbReference type="Pfam" id="PF05699">
    <property type="entry name" value="Dimer_Tnp_hAT"/>
    <property type="match status" value="1"/>
</dbReference>
<accession>A0A8S3T5C2</accession>
<evidence type="ECO:0000313" key="2">
    <source>
        <dbReference type="EMBL" id="CAG2226088.1"/>
    </source>
</evidence>
<dbReference type="AlphaFoldDB" id="A0A8S3T5C2"/>